<accession>A0A9E4ZD42</accession>
<dbReference type="GO" id="GO:0016020">
    <property type="term" value="C:membrane"/>
    <property type="evidence" value="ECO:0007669"/>
    <property type="project" value="UniProtKB-SubCell"/>
</dbReference>
<evidence type="ECO:0000256" key="6">
    <source>
        <dbReference type="SAM" id="Phobius"/>
    </source>
</evidence>
<evidence type="ECO:0000313" key="7">
    <source>
        <dbReference type="EMBL" id="MCM1986151.1"/>
    </source>
</evidence>
<dbReference type="RefSeq" id="WP_250867518.1">
    <property type="nucleotide sequence ID" value="NZ_JAGSOI010000009.1"/>
</dbReference>
<feature type="transmembrane region" description="Helical" evidence="6">
    <location>
        <begin position="386"/>
        <end position="408"/>
    </location>
</feature>
<dbReference type="EMBL" id="JAGSOI010000009">
    <property type="protein sequence ID" value="MCM1986151.1"/>
    <property type="molecule type" value="Genomic_DNA"/>
</dbReference>
<sequence>MNLIPDFIKRNDPCAHGQLVLSMIFMFTFLAFPFLKVNVLIIIFLVMLIAFRYLEIKPHLLKGLDTMLRTRSTQAFVASILILFLVSFVLDSFACNYPIFVIGQVVAISTIGLGSATVVRCHKESTYMSFMKGKSPERDLKNDEVRINFIPSSITMLIVGIIFASLAGFWIVYWQGANISYNMVFFVAVIGSITAGLFESIPSKIDKNISIPLGSGMAMWLFFSFGYSIPTNQILFALLFSMFLGYLAYYAKIADISASLSATLIGVLIIAFSNIYWFILLLTFFILGGIFTKYKYKLKESMGIAEGKGGVRTYENVFSNSTAALILAIAYGIYPQYSELIIFAYLGTVATAAGDTLASEIGTTAQQQPRMITTLKPVQTGIDGGVTLLGELSSIGGSAIIAIFAIMFAMVDSFYAALVITVAGGFLGTNIDSLLGATLQSRGLLTNSGVNFVATFAGAIISAGMYLLLF</sequence>
<dbReference type="PANTHER" id="PTHR13353">
    <property type="entry name" value="TRANSMEMBRANE PROTEIN 19"/>
    <property type="match status" value="1"/>
</dbReference>
<organism evidence="7 8">
    <name type="scientific">Methanococcoides seepicolus</name>
    <dbReference type="NCBI Taxonomy" id="2828780"/>
    <lineage>
        <taxon>Archaea</taxon>
        <taxon>Methanobacteriati</taxon>
        <taxon>Methanobacteriota</taxon>
        <taxon>Stenosarchaea group</taxon>
        <taxon>Methanomicrobia</taxon>
        <taxon>Methanosarcinales</taxon>
        <taxon>Methanosarcinaceae</taxon>
        <taxon>Methanococcoides</taxon>
    </lineage>
</organism>
<keyword evidence="4 6" id="KW-1133">Transmembrane helix</keyword>
<feature type="transmembrane region" description="Helical" evidence="6">
    <location>
        <begin position="233"/>
        <end position="249"/>
    </location>
</feature>
<proteinExistence type="inferred from homology"/>
<keyword evidence="5 6" id="KW-0472">Membrane</keyword>
<keyword evidence="3 6" id="KW-0812">Transmembrane</keyword>
<comment type="subcellular location">
    <subcellularLocation>
        <location evidence="1">Membrane</location>
        <topology evidence="1">Multi-pass membrane protein</topology>
    </subcellularLocation>
</comment>
<protein>
    <submittedName>
        <fullName evidence="7">TIGR00297 family protein</fullName>
    </submittedName>
</protein>
<feature type="transmembrane region" description="Helical" evidence="6">
    <location>
        <begin position="154"/>
        <end position="173"/>
    </location>
</feature>
<feature type="transmembrane region" description="Helical" evidence="6">
    <location>
        <begin position="179"/>
        <end position="198"/>
    </location>
</feature>
<feature type="transmembrane region" description="Helical" evidence="6">
    <location>
        <begin position="449"/>
        <end position="469"/>
    </location>
</feature>
<dbReference type="InterPro" id="IPR002794">
    <property type="entry name" value="DUF92_TMEM19"/>
</dbReference>
<dbReference type="Proteomes" id="UP001056766">
    <property type="component" value="Unassembled WGS sequence"/>
</dbReference>
<evidence type="ECO:0000256" key="2">
    <source>
        <dbReference type="ARBA" id="ARBA00009012"/>
    </source>
</evidence>
<evidence type="ECO:0000256" key="5">
    <source>
        <dbReference type="ARBA" id="ARBA00023136"/>
    </source>
</evidence>
<comment type="caution">
    <text evidence="7">The sequence shown here is derived from an EMBL/GenBank/DDBJ whole genome shotgun (WGS) entry which is preliminary data.</text>
</comment>
<dbReference type="AlphaFoldDB" id="A0A9E4ZD42"/>
<reference evidence="7" key="1">
    <citation type="journal article" date="2021" name="mSystems">
        <title>Bacteria and Archaea Synergistically Convert Glycine Betaine to Biogenic Methane in the Formosa Cold Seep of the South China Sea.</title>
        <authorList>
            <person name="Li L."/>
            <person name="Zhang W."/>
            <person name="Zhang S."/>
            <person name="Song L."/>
            <person name="Sun Q."/>
            <person name="Zhang H."/>
            <person name="Xiang H."/>
            <person name="Dong X."/>
        </authorList>
    </citation>
    <scope>NUCLEOTIDE SEQUENCE</scope>
    <source>
        <strain evidence="7">LLY</strain>
    </source>
</reference>
<name>A0A9E4ZD42_9EURY</name>
<feature type="transmembrane region" description="Helical" evidence="6">
    <location>
        <begin position="210"/>
        <end position="227"/>
    </location>
</feature>
<feature type="transmembrane region" description="Helical" evidence="6">
    <location>
        <begin position="414"/>
        <end position="437"/>
    </location>
</feature>
<feature type="transmembrane region" description="Helical" evidence="6">
    <location>
        <begin position="72"/>
        <end position="90"/>
    </location>
</feature>
<comment type="similarity">
    <text evidence="2">Belongs to the TMEM19 family.</text>
</comment>
<feature type="transmembrane region" description="Helical" evidence="6">
    <location>
        <begin position="20"/>
        <end position="51"/>
    </location>
</feature>
<gene>
    <name evidence="7" type="ORF">KDK67_03855</name>
</gene>
<evidence type="ECO:0000256" key="3">
    <source>
        <dbReference type="ARBA" id="ARBA00022692"/>
    </source>
</evidence>
<dbReference type="PANTHER" id="PTHR13353:SF5">
    <property type="entry name" value="TRANSMEMBRANE PROTEIN 19"/>
    <property type="match status" value="1"/>
</dbReference>
<keyword evidence="8" id="KW-1185">Reference proteome</keyword>
<dbReference type="Pfam" id="PF01940">
    <property type="entry name" value="DUF92"/>
    <property type="match status" value="1"/>
</dbReference>
<evidence type="ECO:0000256" key="1">
    <source>
        <dbReference type="ARBA" id="ARBA00004141"/>
    </source>
</evidence>
<dbReference type="NCBIfam" id="TIGR00297">
    <property type="entry name" value="TIGR00297 family protein"/>
    <property type="match status" value="1"/>
</dbReference>
<reference evidence="7" key="2">
    <citation type="submission" date="2021-04" db="EMBL/GenBank/DDBJ databases">
        <authorList>
            <person name="Dong X."/>
        </authorList>
    </citation>
    <scope>NUCLEOTIDE SEQUENCE</scope>
    <source>
        <strain evidence="7">LLY</strain>
    </source>
</reference>
<evidence type="ECO:0000313" key="8">
    <source>
        <dbReference type="Proteomes" id="UP001056766"/>
    </source>
</evidence>
<evidence type="ECO:0000256" key="4">
    <source>
        <dbReference type="ARBA" id="ARBA00022989"/>
    </source>
</evidence>
<feature type="transmembrane region" description="Helical" evidence="6">
    <location>
        <begin position="96"/>
        <end position="119"/>
    </location>
</feature>